<name>A0A0R3SGN9_HYMDI</name>
<proteinExistence type="predicted"/>
<protein>
    <submittedName>
        <fullName evidence="1">DNA-directed RNA polymerase</fullName>
    </submittedName>
</protein>
<reference evidence="1" key="1">
    <citation type="submission" date="2017-02" db="UniProtKB">
        <authorList>
            <consortium name="WormBaseParasite"/>
        </authorList>
    </citation>
    <scope>IDENTIFICATION</scope>
</reference>
<organism evidence="1">
    <name type="scientific">Hymenolepis diminuta</name>
    <name type="common">Rat tapeworm</name>
    <dbReference type="NCBI Taxonomy" id="6216"/>
    <lineage>
        <taxon>Eukaryota</taxon>
        <taxon>Metazoa</taxon>
        <taxon>Spiralia</taxon>
        <taxon>Lophotrochozoa</taxon>
        <taxon>Platyhelminthes</taxon>
        <taxon>Cestoda</taxon>
        <taxon>Eucestoda</taxon>
        <taxon>Cyclophyllidea</taxon>
        <taxon>Hymenolepididae</taxon>
        <taxon>Hymenolepis</taxon>
    </lineage>
</organism>
<dbReference type="WBParaSite" id="HDID_0000407701-mRNA-1">
    <property type="protein sequence ID" value="HDID_0000407701-mRNA-1"/>
    <property type="gene ID" value="HDID_0000407701"/>
</dbReference>
<evidence type="ECO:0000313" key="1">
    <source>
        <dbReference type="WBParaSite" id="HDID_0000407701-mRNA-1"/>
    </source>
</evidence>
<accession>A0A0R3SGN9</accession>
<dbReference type="AlphaFoldDB" id="A0A0R3SGN9"/>
<sequence length="178" mass="19527">LNTVRPGEESSTDLKGMGDVEESVGNAVQLSGAMKCESAFKGKTASTVFYVADHDINHPVLGWMDMSNVLEPKIQSLRKRGPSAFCKLSSTVSTYINGIRYQKTEESIGNSLISAEDVKGAILQQTLKFIQCKWPSFSPKGDLLELCCRSQVIASTRAVRTRMKPSRLQGDLFSNIYG</sequence>